<evidence type="ECO:0000313" key="5">
    <source>
        <dbReference type="EMBL" id="AIE87052.1"/>
    </source>
</evidence>
<dbReference type="Pfam" id="PF13412">
    <property type="entry name" value="HTH_24"/>
    <property type="match status" value="1"/>
</dbReference>
<dbReference type="GO" id="GO:0043200">
    <property type="term" value="P:response to amino acid"/>
    <property type="evidence" value="ECO:0007669"/>
    <property type="project" value="TreeGrafter"/>
</dbReference>
<dbReference type="Proteomes" id="UP000027982">
    <property type="component" value="Chromosome"/>
</dbReference>
<dbReference type="InterPro" id="IPR019887">
    <property type="entry name" value="Tscrpt_reg_AsnC/Lrp_C"/>
</dbReference>
<organism evidence="5 6">
    <name type="scientific">Fimbriimonas ginsengisoli Gsoil 348</name>
    <dbReference type="NCBI Taxonomy" id="661478"/>
    <lineage>
        <taxon>Bacteria</taxon>
        <taxon>Bacillati</taxon>
        <taxon>Armatimonadota</taxon>
        <taxon>Fimbriimonadia</taxon>
        <taxon>Fimbriimonadales</taxon>
        <taxon>Fimbriimonadaceae</taxon>
        <taxon>Fimbriimonas</taxon>
    </lineage>
</organism>
<dbReference type="FunFam" id="1.10.10.10:FF:000186">
    <property type="entry name" value="AsnC family transcriptional regulator"/>
    <property type="match status" value="1"/>
</dbReference>
<evidence type="ECO:0000259" key="4">
    <source>
        <dbReference type="PROSITE" id="PS50956"/>
    </source>
</evidence>
<dbReference type="STRING" id="661478.OP10G_3684"/>
<gene>
    <name evidence="5" type="ORF">OP10G_3684</name>
</gene>
<keyword evidence="1" id="KW-0805">Transcription regulation</keyword>
<reference evidence="5 6" key="1">
    <citation type="journal article" date="2014" name="PLoS ONE">
        <title>The first complete genome sequence of the class fimbriimonadia in the phylum armatimonadetes.</title>
        <authorList>
            <person name="Hu Z.Y."/>
            <person name="Wang Y.Z."/>
            <person name="Im W.T."/>
            <person name="Wang S.Y."/>
            <person name="Zhao G.P."/>
            <person name="Zheng H.J."/>
            <person name="Quan Z.X."/>
        </authorList>
    </citation>
    <scope>NUCLEOTIDE SEQUENCE [LARGE SCALE GENOMIC DNA]</scope>
    <source>
        <strain evidence="5">Gsoil 348</strain>
    </source>
</reference>
<dbReference type="InterPro" id="IPR019885">
    <property type="entry name" value="Tscrpt_reg_HTH_AsnC-type_CS"/>
</dbReference>
<sequence length="154" mass="17620">MKTHLDEVDVQILATLQDDGRITNADLAKRVGLSPPSVLQRVRTLEKAGLIRGYHAILDHERLGLRITALVMIQLSLHQEQPIERFRRSIQDIPEITECYHVSGDFDFLVKVIVRDMRSYEVFLREKLSKIKGIGKITTNFVLATNKMTTQIPI</sequence>
<dbReference type="Gene3D" id="3.30.70.920">
    <property type="match status" value="1"/>
</dbReference>
<dbReference type="Gene3D" id="1.10.10.10">
    <property type="entry name" value="Winged helix-like DNA-binding domain superfamily/Winged helix DNA-binding domain"/>
    <property type="match status" value="1"/>
</dbReference>
<evidence type="ECO:0000256" key="3">
    <source>
        <dbReference type="ARBA" id="ARBA00023163"/>
    </source>
</evidence>
<dbReference type="AlphaFoldDB" id="A0A068NUQ0"/>
<evidence type="ECO:0000313" key="6">
    <source>
        <dbReference type="Proteomes" id="UP000027982"/>
    </source>
</evidence>
<protein>
    <submittedName>
        <fullName evidence="5">Transcriptional regulator, AsnC family protein</fullName>
    </submittedName>
</protein>
<evidence type="ECO:0000256" key="2">
    <source>
        <dbReference type="ARBA" id="ARBA00023125"/>
    </source>
</evidence>
<accession>A0A068NUQ0</accession>
<dbReference type="EMBL" id="CP007139">
    <property type="protein sequence ID" value="AIE87052.1"/>
    <property type="molecule type" value="Genomic_DNA"/>
</dbReference>
<keyword evidence="2" id="KW-0238">DNA-binding</keyword>
<dbReference type="KEGG" id="fgi:OP10G_3684"/>
<dbReference type="InterPro" id="IPR036388">
    <property type="entry name" value="WH-like_DNA-bd_sf"/>
</dbReference>
<dbReference type="InterPro" id="IPR011991">
    <property type="entry name" value="ArsR-like_HTH"/>
</dbReference>
<dbReference type="PROSITE" id="PS00519">
    <property type="entry name" value="HTH_ASNC_1"/>
    <property type="match status" value="1"/>
</dbReference>
<dbReference type="GO" id="GO:0005829">
    <property type="term" value="C:cytosol"/>
    <property type="evidence" value="ECO:0007669"/>
    <property type="project" value="TreeGrafter"/>
</dbReference>
<dbReference type="GO" id="GO:0043565">
    <property type="term" value="F:sequence-specific DNA binding"/>
    <property type="evidence" value="ECO:0007669"/>
    <property type="project" value="InterPro"/>
</dbReference>
<dbReference type="InterPro" id="IPR011008">
    <property type="entry name" value="Dimeric_a/b-barrel"/>
</dbReference>
<dbReference type="InterPro" id="IPR000485">
    <property type="entry name" value="AsnC-type_HTH_dom"/>
</dbReference>
<keyword evidence="6" id="KW-1185">Reference proteome</keyword>
<dbReference type="SMART" id="SM00344">
    <property type="entry name" value="HTH_ASNC"/>
    <property type="match status" value="1"/>
</dbReference>
<name>A0A068NUQ0_FIMGI</name>
<feature type="domain" description="HTH asnC-type" evidence="4">
    <location>
        <begin position="5"/>
        <end position="66"/>
    </location>
</feature>
<evidence type="ECO:0000256" key="1">
    <source>
        <dbReference type="ARBA" id="ARBA00023015"/>
    </source>
</evidence>
<keyword evidence="3" id="KW-0804">Transcription</keyword>
<dbReference type="SUPFAM" id="SSF46785">
    <property type="entry name" value="Winged helix' DNA-binding domain"/>
    <property type="match status" value="1"/>
</dbReference>
<dbReference type="Pfam" id="PF01037">
    <property type="entry name" value="AsnC_trans_reg"/>
    <property type="match status" value="1"/>
</dbReference>
<dbReference type="PRINTS" id="PR00033">
    <property type="entry name" value="HTHASNC"/>
</dbReference>
<dbReference type="eggNOG" id="COG1522">
    <property type="taxonomic scope" value="Bacteria"/>
</dbReference>
<dbReference type="SUPFAM" id="SSF54909">
    <property type="entry name" value="Dimeric alpha+beta barrel"/>
    <property type="match status" value="1"/>
</dbReference>
<dbReference type="PANTHER" id="PTHR30154:SF34">
    <property type="entry name" value="TRANSCRIPTIONAL REGULATOR AZLB"/>
    <property type="match status" value="1"/>
</dbReference>
<proteinExistence type="predicted"/>
<dbReference type="PANTHER" id="PTHR30154">
    <property type="entry name" value="LEUCINE-RESPONSIVE REGULATORY PROTEIN"/>
    <property type="match status" value="1"/>
</dbReference>
<dbReference type="OrthoDB" id="9800326at2"/>
<dbReference type="InterPro" id="IPR019888">
    <property type="entry name" value="Tscrpt_reg_AsnC-like"/>
</dbReference>
<dbReference type="CDD" id="cd00090">
    <property type="entry name" value="HTH_ARSR"/>
    <property type="match status" value="1"/>
</dbReference>
<dbReference type="PROSITE" id="PS50956">
    <property type="entry name" value="HTH_ASNC_2"/>
    <property type="match status" value="1"/>
</dbReference>
<dbReference type="RefSeq" id="WP_025229026.1">
    <property type="nucleotide sequence ID" value="NZ_CP007139.1"/>
</dbReference>
<dbReference type="HOGENOM" id="CLU_091233_0_3_0"/>
<dbReference type="InterPro" id="IPR036390">
    <property type="entry name" value="WH_DNA-bd_sf"/>
</dbReference>